<comment type="caution">
    <text evidence="1">The sequence shown here is derived from an EMBL/GenBank/DDBJ whole genome shotgun (WGS) entry which is preliminary data.</text>
</comment>
<name>A0ABR4HEH5_9EURO</name>
<dbReference type="PANTHER" id="PTHR42037">
    <property type="match status" value="1"/>
</dbReference>
<dbReference type="EMBL" id="JBFXLT010000037">
    <property type="protein sequence ID" value="KAL2813876.1"/>
    <property type="molecule type" value="Genomic_DNA"/>
</dbReference>
<dbReference type="Pfam" id="PF14441">
    <property type="entry name" value="OTT_1508_deam"/>
    <property type="match status" value="1"/>
</dbReference>
<reference evidence="1 2" key="1">
    <citation type="submission" date="2024-07" db="EMBL/GenBank/DDBJ databases">
        <title>Section-level genome sequencing and comparative genomics of Aspergillus sections Usti and Cavernicolus.</title>
        <authorList>
            <consortium name="Lawrence Berkeley National Laboratory"/>
            <person name="Nybo J.L."/>
            <person name="Vesth T.C."/>
            <person name="Theobald S."/>
            <person name="Frisvad J.C."/>
            <person name="Larsen T.O."/>
            <person name="Kjaerboelling I."/>
            <person name="Rothschild-Mancinelli K."/>
            <person name="Lyhne E.K."/>
            <person name="Kogle M.E."/>
            <person name="Barry K."/>
            <person name="Clum A."/>
            <person name="Na H."/>
            <person name="Ledsgaard L."/>
            <person name="Lin J."/>
            <person name="Lipzen A."/>
            <person name="Kuo A."/>
            <person name="Riley R."/>
            <person name="Mondo S."/>
            <person name="Labutti K."/>
            <person name="Haridas S."/>
            <person name="Pangalinan J."/>
            <person name="Salamov A.A."/>
            <person name="Simmons B.A."/>
            <person name="Magnuson J.K."/>
            <person name="Chen J."/>
            <person name="Drula E."/>
            <person name="Henrissat B."/>
            <person name="Wiebenga A."/>
            <person name="Lubbers R.J."/>
            <person name="Gomes A.C."/>
            <person name="Makela M.R."/>
            <person name="Stajich J."/>
            <person name="Grigoriev I.V."/>
            <person name="Mortensen U.H."/>
            <person name="De Vries R.P."/>
            <person name="Baker S.E."/>
            <person name="Andersen M.R."/>
        </authorList>
    </citation>
    <scope>NUCLEOTIDE SEQUENCE [LARGE SCALE GENOMIC DNA]</scope>
    <source>
        <strain evidence="1 2">CBS 588.65</strain>
    </source>
</reference>
<gene>
    <name evidence="1" type="ORF">BJX63DRAFT_208180</name>
</gene>
<organism evidence="1 2">
    <name type="scientific">Aspergillus granulosus</name>
    <dbReference type="NCBI Taxonomy" id="176169"/>
    <lineage>
        <taxon>Eukaryota</taxon>
        <taxon>Fungi</taxon>
        <taxon>Dikarya</taxon>
        <taxon>Ascomycota</taxon>
        <taxon>Pezizomycotina</taxon>
        <taxon>Eurotiomycetes</taxon>
        <taxon>Eurotiomycetidae</taxon>
        <taxon>Eurotiales</taxon>
        <taxon>Aspergillaceae</taxon>
        <taxon>Aspergillus</taxon>
        <taxon>Aspergillus subgen. Nidulantes</taxon>
    </lineage>
</organism>
<proteinExistence type="predicted"/>
<evidence type="ECO:0000313" key="1">
    <source>
        <dbReference type="EMBL" id="KAL2813876.1"/>
    </source>
</evidence>
<accession>A0ABR4HEH5</accession>
<dbReference type="PANTHER" id="PTHR42037:SF1">
    <property type="match status" value="1"/>
</dbReference>
<dbReference type="InterPro" id="IPR027796">
    <property type="entry name" value="OTT_1508_deam-like"/>
</dbReference>
<evidence type="ECO:0000313" key="2">
    <source>
        <dbReference type="Proteomes" id="UP001610334"/>
    </source>
</evidence>
<keyword evidence="2" id="KW-1185">Reference proteome</keyword>
<protein>
    <submittedName>
        <fullName evidence="1">Uncharacterized protein</fullName>
    </submittedName>
</protein>
<dbReference type="Proteomes" id="UP001610334">
    <property type="component" value="Unassembled WGS sequence"/>
</dbReference>
<sequence>MKKKTHSTPAQEQVIEPNPRDVQAFYQIIWFSRSVNIVRGNRIKPIHSAESDGVDLAKCRRDFADAIAYFSISDGDPDHVTAVALGEKESKVILWIASNTNVRSKVVDFLETDVLCVVQELACAQIQGQLPPSENKRGLGLLERVLEFNSDKNLKYYKVAVWRWEDINKSTDTEGKSNPALDYFNEWFKATFYKDGTQLAKADMPKLAWRCYALREGQAFDILRHFSSQGNEHSPNFEQLHKLLYKLGKHIGLFHKMLRAVSSLREVFRRGFVVEPIPAEPKRKPLPSLMDQTVEVENIVTRVFPDKDERNQFYHHIDQFYNLNMEKIKELLGSWANNSVRVHAEILLVDYLYKTSGKFLDNNDKYIGCSKPACYLCYQYICQHPGKYTRPPSHQKLYHHWALPAVQTDDPNLSVKDELHKRFMSEITETLRSELRNEVRRHLAPTKYHADSTAGASSVADISRVSSKAFDSLFALIRKTSEEKSALCDDDLDDGGVMVQG</sequence>